<dbReference type="EMBL" id="ASPP01013015">
    <property type="protein sequence ID" value="ETO20032.1"/>
    <property type="molecule type" value="Genomic_DNA"/>
</dbReference>
<reference evidence="5 6" key="1">
    <citation type="journal article" date="2013" name="Curr. Biol.">
        <title>The Genome of the Foraminiferan Reticulomyxa filosa.</title>
        <authorList>
            <person name="Glockner G."/>
            <person name="Hulsmann N."/>
            <person name="Schleicher M."/>
            <person name="Noegel A.A."/>
            <person name="Eichinger L."/>
            <person name="Gallinger C."/>
            <person name="Pawlowski J."/>
            <person name="Sierra R."/>
            <person name="Euteneuer U."/>
            <person name="Pillet L."/>
            <person name="Moustafa A."/>
            <person name="Platzer M."/>
            <person name="Groth M."/>
            <person name="Szafranski K."/>
            <person name="Schliwa M."/>
        </authorList>
    </citation>
    <scope>NUCLEOTIDE SEQUENCE [LARGE SCALE GENOMIC DNA]</scope>
</reference>
<dbReference type="InterPro" id="IPR001680">
    <property type="entry name" value="WD40_rpt"/>
</dbReference>
<dbReference type="InterPro" id="IPR020472">
    <property type="entry name" value="WD40_PAC1"/>
</dbReference>
<feature type="compositionally biased region" description="Basic and acidic residues" evidence="4">
    <location>
        <begin position="24"/>
        <end position="35"/>
    </location>
</feature>
<dbReference type="Pfam" id="PF00400">
    <property type="entry name" value="WD40"/>
    <property type="match status" value="5"/>
</dbReference>
<dbReference type="SMART" id="SM00320">
    <property type="entry name" value="WD40"/>
    <property type="match status" value="6"/>
</dbReference>
<evidence type="ECO:0000256" key="4">
    <source>
        <dbReference type="SAM" id="MobiDB-lite"/>
    </source>
</evidence>
<proteinExistence type="predicted"/>
<feature type="repeat" description="WD" evidence="3">
    <location>
        <begin position="279"/>
        <end position="320"/>
    </location>
</feature>
<sequence length="472" mass="54459">MRLLCCKKKSQEITSQYNRRAPRRPNDLSKRQKQLEDNGLEPMTKFQCKKIKRMESFIKRDDSQLESILKQDEPRFIWQEMTIGKEIAILIRHWLLRFVQTDWGWIEEFNKIIANYVKALIISKTPQHNDVVENMQFSPDGSIVLSCSWDRTIRLWDVALQQEQKVLKGHTKGVKGARFSQMTIRLWNVASGNEIEIIAGIVTFATFSPDSNKILWCSYDKIIRLWDIASKKVMQKFEGHLSIVEEAQFSNDGLTIVSASADHTIRMWDVGSGNILRVLRGHLDKVTGIHFSFDDQTLVSCSWDETIQLWDVISGKRLKQIKAHTNGVTRVQFSPDGQTIVSCSDDKTIRLWDVNSGRMLQQLDEHSDFVTGAQFSPDVLGMDAFDFGGVFNKHIKKKKKNIKSNCKDTCSENCFLSLLCFTLKIQIILILTFEIVFFKKVKVLIVQQSCRKKYSEKDTIGHKKKDNPKMIA</sequence>
<dbReference type="PROSITE" id="PS50082">
    <property type="entry name" value="WD_REPEATS_2"/>
    <property type="match status" value="5"/>
</dbReference>
<gene>
    <name evidence="5" type="ORF">RFI_17184</name>
</gene>
<comment type="caution">
    <text evidence="5">The sequence shown here is derived from an EMBL/GenBank/DDBJ whole genome shotgun (WGS) entry which is preliminary data.</text>
</comment>
<dbReference type="InterPro" id="IPR053299">
    <property type="entry name" value="ASTRA_WD_repeat"/>
</dbReference>
<accession>X6N3Z6</accession>
<evidence type="ECO:0000313" key="5">
    <source>
        <dbReference type="EMBL" id="ETO20032.1"/>
    </source>
</evidence>
<evidence type="ECO:0000256" key="2">
    <source>
        <dbReference type="ARBA" id="ARBA00022737"/>
    </source>
</evidence>
<dbReference type="InterPro" id="IPR015943">
    <property type="entry name" value="WD40/YVTN_repeat-like_dom_sf"/>
</dbReference>
<feature type="repeat" description="WD" evidence="3">
    <location>
        <begin position="202"/>
        <end position="236"/>
    </location>
</feature>
<feature type="repeat" description="WD" evidence="3">
    <location>
        <begin position="237"/>
        <end position="278"/>
    </location>
</feature>
<dbReference type="OrthoDB" id="284782at2759"/>
<evidence type="ECO:0000256" key="1">
    <source>
        <dbReference type="ARBA" id="ARBA00022574"/>
    </source>
</evidence>
<dbReference type="PROSITE" id="PS50294">
    <property type="entry name" value="WD_REPEATS_REGION"/>
    <property type="match status" value="4"/>
</dbReference>
<evidence type="ECO:0000256" key="3">
    <source>
        <dbReference type="PROSITE-ProRule" id="PRU00221"/>
    </source>
</evidence>
<organism evidence="5 6">
    <name type="scientific">Reticulomyxa filosa</name>
    <dbReference type="NCBI Taxonomy" id="46433"/>
    <lineage>
        <taxon>Eukaryota</taxon>
        <taxon>Sar</taxon>
        <taxon>Rhizaria</taxon>
        <taxon>Retaria</taxon>
        <taxon>Foraminifera</taxon>
        <taxon>Monothalamids</taxon>
        <taxon>Reticulomyxidae</taxon>
        <taxon>Reticulomyxa</taxon>
    </lineage>
</organism>
<dbReference type="PANTHER" id="PTHR44156">
    <property type="entry name" value="SUPERNUMERARY LIMBS, ISOFORM B-RELATED"/>
    <property type="match status" value="1"/>
</dbReference>
<dbReference type="InterPro" id="IPR036322">
    <property type="entry name" value="WD40_repeat_dom_sf"/>
</dbReference>
<feature type="repeat" description="WD" evidence="3">
    <location>
        <begin position="125"/>
        <end position="166"/>
    </location>
</feature>
<keyword evidence="6" id="KW-1185">Reference proteome</keyword>
<feature type="repeat" description="WD" evidence="3">
    <location>
        <begin position="321"/>
        <end position="362"/>
    </location>
</feature>
<dbReference type="AlphaFoldDB" id="X6N3Z6"/>
<dbReference type="CDD" id="cd00200">
    <property type="entry name" value="WD40"/>
    <property type="match status" value="1"/>
</dbReference>
<dbReference type="PROSITE" id="PS00678">
    <property type="entry name" value="WD_REPEATS_1"/>
    <property type="match status" value="4"/>
</dbReference>
<keyword evidence="2" id="KW-0677">Repeat</keyword>
<dbReference type="PRINTS" id="PR00320">
    <property type="entry name" value="GPROTEINBRPT"/>
</dbReference>
<evidence type="ECO:0000313" key="6">
    <source>
        <dbReference type="Proteomes" id="UP000023152"/>
    </source>
</evidence>
<dbReference type="Proteomes" id="UP000023152">
    <property type="component" value="Unassembled WGS sequence"/>
</dbReference>
<dbReference type="InterPro" id="IPR019775">
    <property type="entry name" value="WD40_repeat_CS"/>
</dbReference>
<feature type="region of interest" description="Disordered" evidence="4">
    <location>
        <begin position="15"/>
        <end position="35"/>
    </location>
</feature>
<protein>
    <submittedName>
        <fullName evidence="5">WD-40 repeat protein</fullName>
    </submittedName>
</protein>
<keyword evidence="1 3" id="KW-0853">WD repeat</keyword>
<dbReference type="SUPFAM" id="SSF50978">
    <property type="entry name" value="WD40 repeat-like"/>
    <property type="match status" value="1"/>
</dbReference>
<name>X6N3Z6_RETFI</name>
<dbReference type="Gene3D" id="2.130.10.10">
    <property type="entry name" value="YVTN repeat-like/Quinoprotein amine dehydrogenase"/>
    <property type="match status" value="3"/>
</dbReference>